<evidence type="ECO:0000259" key="1">
    <source>
        <dbReference type="Pfam" id="PF13474"/>
    </source>
</evidence>
<dbReference type="Gene3D" id="3.10.450.50">
    <property type="match status" value="1"/>
</dbReference>
<dbReference type="AlphaFoldDB" id="A0A7V1LMX0"/>
<dbReference type="Proteomes" id="UP000886005">
    <property type="component" value="Unassembled WGS sequence"/>
</dbReference>
<proteinExistence type="predicted"/>
<dbReference type="InterPro" id="IPR037401">
    <property type="entry name" value="SnoaL-like"/>
</dbReference>
<dbReference type="InterPro" id="IPR032710">
    <property type="entry name" value="NTF2-like_dom_sf"/>
</dbReference>
<dbReference type="SUPFAM" id="SSF54427">
    <property type="entry name" value="NTF2-like"/>
    <property type="match status" value="1"/>
</dbReference>
<feature type="domain" description="SnoaL-like" evidence="1">
    <location>
        <begin position="24"/>
        <end position="148"/>
    </location>
</feature>
<sequence length="154" mass="16901">MLAASCTTGEKAPPVDTAAEAKAVESVLKQYKDAIQNLTVEGTDTLFTKEAQVYESGGVEGTYGNYVAHHLGPELDHFNSFTFSDYKAEVAINMPWAFTTETYVYTIDLKANPEKGRKAMVISRKGVATSILKKIDGRWKIIKTHTSARNAGKH</sequence>
<organism evidence="2">
    <name type="scientific">Caldithrix abyssi</name>
    <dbReference type="NCBI Taxonomy" id="187145"/>
    <lineage>
        <taxon>Bacteria</taxon>
        <taxon>Pseudomonadati</taxon>
        <taxon>Calditrichota</taxon>
        <taxon>Calditrichia</taxon>
        <taxon>Calditrichales</taxon>
        <taxon>Calditrichaceae</taxon>
        <taxon>Caldithrix</taxon>
    </lineage>
</organism>
<reference evidence="2" key="1">
    <citation type="journal article" date="2020" name="mSystems">
        <title>Genome- and Community-Level Interaction Insights into Carbon Utilization and Element Cycling Functions of Hydrothermarchaeota in Hydrothermal Sediment.</title>
        <authorList>
            <person name="Zhou Z."/>
            <person name="Liu Y."/>
            <person name="Xu W."/>
            <person name="Pan J."/>
            <person name="Luo Z.H."/>
            <person name="Li M."/>
        </authorList>
    </citation>
    <scope>NUCLEOTIDE SEQUENCE [LARGE SCALE GENOMIC DNA]</scope>
    <source>
        <strain evidence="2">HyVt-456</strain>
    </source>
</reference>
<protein>
    <submittedName>
        <fullName evidence="2">Nuclear transport factor 2 family protein</fullName>
    </submittedName>
</protein>
<dbReference type="EMBL" id="DRLD01000190">
    <property type="protein sequence ID" value="HED10417.1"/>
    <property type="molecule type" value="Genomic_DNA"/>
</dbReference>
<accession>A0A7V1LMX0</accession>
<gene>
    <name evidence="2" type="ORF">ENJ10_06990</name>
</gene>
<evidence type="ECO:0000313" key="2">
    <source>
        <dbReference type="EMBL" id="HED10417.1"/>
    </source>
</evidence>
<comment type="caution">
    <text evidence="2">The sequence shown here is derived from an EMBL/GenBank/DDBJ whole genome shotgun (WGS) entry which is preliminary data.</text>
</comment>
<dbReference type="Pfam" id="PF13474">
    <property type="entry name" value="SnoaL_3"/>
    <property type="match status" value="1"/>
</dbReference>
<name>A0A7V1LMX0_CALAY</name>